<evidence type="ECO:0000256" key="1">
    <source>
        <dbReference type="ARBA" id="ARBA00022484"/>
    </source>
</evidence>
<dbReference type="SUPFAM" id="SSF56672">
    <property type="entry name" value="DNA/RNA polymerases"/>
    <property type="match status" value="1"/>
</dbReference>
<evidence type="ECO:0000259" key="5">
    <source>
        <dbReference type="PROSITE" id="PS50507"/>
    </source>
</evidence>
<keyword evidence="1 6" id="KW-0696">RNA-directed RNA polymerase</keyword>
<dbReference type="GO" id="GO:0003723">
    <property type="term" value="F:RNA binding"/>
    <property type="evidence" value="ECO:0007669"/>
    <property type="project" value="InterPro"/>
</dbReference>
<dbReference type="InterPro" id="IPR007094">
    <property type="entry name" value="RNA-dir_pol_PSvirus"/>
</dbReference>
<evidence type="ECO:0000256" key="2">
    <source>
        <dbReference type="ARBA" id="ARBA00022679"/>
    </source>
</evidence>
<keyword evidence="4" id="KW-0693">Viral RNA replication</keyword>
<dbReference type="Pfam" id="PF00680">
    <property type="entry name" value="RdRP_1"/>
    <property type="match status" value="1"/>
</dbReference>
<dbReference type="GO" id="GO:0039694">
    <property type="term" value="P:viral RNA genome replication"/>
    <property type="evidence" value="ECO:0007669"/>
    <property type="project" value="InterPro"/>
</dbReference>
<keyword evidence="3" id="KW-0548">Nucleotidyltransferase</keyword>
<dbReference type="CDD" id="cd23185">
    <property type="entry name" value="dsRNAv_Picobirnaviridae_RdRp"/>
    <property type="match status" value="1"/>
</dbReference>
<reference evidence="6" key="1">
    <citation type="journal article" date="2020" name="Sci. Rep.">
        <title>Mass mortality in freshwater mussels (Actinonaias pectorosa) in the Clinch River, USA, linked to a novel densovirus.</title>
        <authorList>
            <person name="Richard J.C."/>
            <person name="Leis E."/>
            <person name="Dunn C.D."/>
            <person name="Agbalog R."/>
            <person name="Waller D."/>
            <person name="Knowles S."/>
            <person name="Putnam J."/>
            <person name="Goldberg T.L."/>
        </authorList>
    </citation>
    <scope>NUCLEOTIDE SEQUENCE</scope>
    <source>
        <strain evidence="6">CPblV1/C47/2018</strain>
    </source>
</reference>
<organism evidence="6">
    <name type="scientific">Clinch picobirna-like virus 1</name>
    <dbReference type="NCBI Taxonomy" id="2767021"/>
    <lineage>
        <taxon>Viruses</taxon>
        <taxon>Riboviria</taxon>
        <taxon>Orthornavirae</taxon>
        <taxon>Pisuviricota</taxon>
        <taxon>Duplopiviricetes</taxon>
        <taxon>Durnavirales</taxon>
        <taxon>Picobirnaviridae</taxon>
    </lineage>
</organism>
<dbReference type="EMBL" id="MT341488">
    <property type="protein sequence ID" value="QNL09598.1"/>
    <property type="molecule type" value="Genomic_RNA"/>
</dbReference>
<proteinExistence type="predicted"/>
<feature type="domain" description="RdRp catalytic" evidence="5">
    <location>
        <begin position="237"/>
        <end position="349"/>
    </location>
</feature>
<dbReference type="InterPro" id="IPR001205">
    <property type="entry name" value="RNA-dir_pol_C"/>
</dbReference>
<dbReference type="InterPro" id="IPR043502">
    <property type="entry name" value="DNA/RNA_pol_sf"/>
</dbReference>
<sequence length="507" mass="58409">MKYPFLADLNLENSVVRKLSLYLDSIVRGNDQMLVTPLGKAMNPDVILQEFDVVFNSSTNKNLLSSDLLTFEMLNRDKFGPRSIQKPWSEREVSLRNYFSKEVIGPDLNTNPPDSKMMFKLRPVSYDEAVRLLKNNTSAGLPFYTRKGDLKKLYLIHRDDSDYSNLYPCILFTRTQEKGKTRDIWGYCMSATILEMQFYRPLLEYQRTLSWRSALIGPETVDRRVTELVNSSILRDVSLLSIDFSQYDATVKKKLQFEAFDYVKKLYQTSYHSKIDSIRNFFNECPILTPSGIWKGNHGVPSGSTFTNEIDSIAQFLVSTNSMYVFRENMQIQGDDGVYSVRKDNVDKVFNSFSDQGLKVSEIGKAGKTVISSTYCTYLQKFYSADYRSDNGIIGGIYSVYRALNRLVYQERWTDFEEFGILGKDYYSIRSICILENCKHHPLFRDLVKFVLSLDKYNLEYSQSGLNKYVSMLTETSGAEGILINQYGDDIRGISKFETVKLIKELA</sequence>
<protein>
    <submittedName>
        <fullName evidence="6">RNA-dependent RNA polymerase</fullName>
    </submittedName>
</protein>
<dbReference type="GO" id="GO:0006351">
    <property type="term" value="P:DNA-templated transcription"/>
    <property type="evidence" value="ECO:0007669"/>
    <property type="project" value="InterPro"/>
</dbReference>
<dbReference type="PROSITE" id="PS50507">
    <property type="entry name" value="RDRP_SSRNA_POS"/>
    <property type="match status" value="1"/>
</dbReference>
<name>A0A7G8YXC3_9VIRU</name>
<accession>A0A7G8YXC3</accession>
<dbReference type="GO" id="GO:0003968">
    <property type="term" value="F:RNA-directed RNA polymerase activity"/>
    <property type="evidence" value="ECO:0007669"/>
    <property type="project" value="UniProtKB-KW"/>
</dbReference>
<evidence type="ECO:0000256" key="4">
    <source>
        <dbReference type="ARBA" id="ARBA00022953"/>
    </source>
</evidence>
<keyword evidence="2" id="KW-0808">Transferase</keyword>
<evidence type="ECO:0000256" key="3">
    <source>
        <dbReference type="ARBA" id="ARBA00022695"/>
    </source>
</evidence>
<evidence type="ECO:0000313" key="6">
    <source>
        <dbReference type="EMBL" id="QNL09598.1"/>
    </source>
</evidence>